<name>A0A1F5TES2_9BACT</name>
<proteinExistence type="inferred from homology"/>
<dbReference type="PANTHER" id="PTHR12919:SF20">
    <property type="entry name" value="SMALL RIBOSOMAL SUBUNIT PROTEIN BS16M"/>
    <property type="match status" value="1"/>
</dbReference>
<keyword evidence="1 3" id="KW-0689">Ribosomal protein</keyword>
<evidence type="ECO:0000313" key="4">
    <source>
        <dbReference type="EMBL" id="OGF37041.1"/>
    </source>
</evidence>
<dbReference type="Pfam" id="PF00886">
    <property type="entry name" value="Ribosomal_S16"/>
    <property type="match status" value="1"/>
</dbReference>
<dbReference type="PANTHER" id="PTHR12919">
    <property type="entry name" value="30S RIBOSOMAL PROTEIN S16"/>
    <property type="match status" value="1"/>
</dbReference>
<accession>A0A1F5TES2</accession>
<comment type="similarity">
    <text evidence="3">Belongs to the bacterial ribosomal protein bS16 family.</text>
</comment>
<dbReference type="Gene3D" id="3.30.1320.10">
    <property type="match status" value="1"/>
</dbReference>
<dbReference type="NCBIfam" id="TIGR00002">
    <property type="entry name" value="S16"/>
    <property type="match status" value="1"/>
</dbReference>
<dbReference type="Proteomes" id="UP000178656">
    <property type="component" value="Unassembled WGS sequence"/>
</dbReference>
<evidence type="ECO:0000313" key="5">
    <source>
        <dbReference type="Proteomes" id="UP000178656"/>
    </source>
</evidence>
<organism evidence="4 5">
    <name type="scientific">Candidatus Falkowbacteria bacterium RIFOXYC2_FULL_48_21</name>
    <dbReference type="NCBI Taxonomy" id="1798005"/>
    <lineage>
        <taxon>Bacteria</taxon>
        <taxon>Candidatus Falkowiibacteriota</taxon>
    </lineage>
</organism>
<reference evidence="4 5" key="1">
    <citation type="journal article" date="2016" name="Nat. Commun.">
        <title>Thousands of microbial genomes shed light on interconnected biogeochemical processes in an aquifer system.</title>
        <authorList>
            <person name="Anantharaman K."/>
            <person name="Brown C.T."/>
            <person name="Hug L.A."/>
            <person name="Sharon I."/>
            <person name="Castelle C.J."/>
            <person name="Probst A.J."/>
            <person name="Thomas B.C."/>
            <person name="Singh A."/>
            <person name="Wilkins M.J."/>
            <person name="Karaoz U."/>
            <person name="Brodie E.L."/>
            <person name="Williams K.H."/>
            <person name="Hubbard S.S."/>
            <person name="Banfield J.F."/>
        </authorList>
    </citation>
    <scope>NUCLEOTIDE SEQUENCE [LARGE SCALE GENOMIC DNA]</scope>
</reference>
<protein>
    <recommendedName>
        <fullName evidence="3">Small ribosomal subunit protein bS16</fullName>
    </recommendedName>
</protein>
<dbReference type="InterPro" id="IPR000307">
    <property type="entry name" value="Ribosomal_bS16"/>
</dbReference>
<dbReference type="EMBL" id="MFGM01000026">
    <property type="protein sequence ID" value="OGF37041.1"/>
    <property type="molecule type" value="Genomic_DNA"/>
</dbReference>
<dbReference type="InterPro" id="IPR023803">
    <property type="entry name" value="Ribosomal_bS16_dom_sf"/>
</dbReference>
<dbReference type="GO" id="GO:0003735">
    <property type="term" value="F:structural constituent of ribosome"/>
    <property type="evidence" value="ECO:0007669"/>
    <property type="project" value="InterPro"/>
</dbReference>
<dbReference type="AlphaFoldDB" id="A0A1F5TES2"/>
<dbReference type="GO" id="GO:0005737">
    <property type="term" value="C:cytoplasm"/>
    <property type="evidence" value="ECO:0007669"/>
    <property type="project" value="UniProtKB-ARBA"/>
</dbReference>
<gene>
    <name evidence="3" type="primary">rpsP</name>
    <name evidence="4" type="ORF">A2482_02615</name>
</gene>
<dbReference type="GO" id="GO:0015935">
    <property type="term" value="C:small ribosomal subunit"/>
    <property type="evidence" value="ECO:0007669"/>
    <property type="project" value="TreeGrafter"/>
</dbReference>
<dbReference type="SUPFAM" id="SSF54565">
    <property type="entry name" value="Ribosomal protein S16"/>
    <property type="match status" value="1"/>
</dbReference>
<comment type="caution">
    <text evidence="4">The sequence shown here is derived from an EMBL/GenBank/DDBJ whole genome shotgun (WGS) entry which is preliminary data.</text>
</comment>
<evidence type="ECO:0000256" key="1">
    <source>
        <dbReference type="ARBA" id="ARBA00022980"/>
    </source>
</evidence>
<evidence type="ECO:0000256" key="3">
    <source>
        <dbReference type="HAMAP-Rule" id="MF_00385"/>
    </source>
</evidence>
<evidence type="ECO:0000256" key="2">
    <source>
        <dbReference type="ARBA" id="ARBA00023274"/>
    </source>
</evidence>
<sequence length="103" mass="11608">MLVLKFAKIGKKNMPYFRLIAVDSHKDPWGTYLENLGNYNPRSKESTLNAEKIKFWISKGAKPSASVHNLLVTKGIITAKKVSVTNISKRHKVRLDEKAKKAA</sequence>
<dbReference type="HAMAP" id="MF_00385">
    <property type="entry name" value="Ribosomal_bS16"/>
    <property type="match status" value="1"/>
</dbReference>
<keyword evidence="2 3" id="KW-0687">Ribonucleoprotein</keyword>
<dbReference type="GO" id="GO:0006412">
    <property type="term" value="P:translation"/>
    <property type="evidence" value="ECO:0007669"/>
    <property type="project" value="UniProtKB-UniRule"/>
</dbReference>